<protein>
    <submittedName>
        <fullName evidence="1">Uncharacterized protein</fullName>
    </submittedName>
</protein>
<evidence type="ECO:0000313" key="1">
    <source>
        <dbReference type="EMBL" id="KAK8201581.1"/>
    </source>
</evidence>
<gene>
    <name evidence="1" type="ORF">M8818_005835</name>
</gene>
<keyword evidence="2" id="KW-1185">Reference proteome</keyword>
<accession>A0ACC3S8C2</accession>
<dbReference type="EMBL" id="JAMKPW020000034">
    <property type="protein sequence ID" value="KAK8201581.1"/>
    <property type="molecule type" value="Genomic_DNA"/>
</dbReference>
<name>A0ACC3S8C2_9PEZI</name>
<sequence length="576" mass="64898">MISVSSLKPLMAYSYVESLMKRVETLKAASRLSVEPLSVADQVFVHDEAESLESLQSAPSLSLSFDKHFLFLSGGRESFQFYGSSSVFTLTVQLMHHAFKKELVSIDTTSEGARHVDVSGTDEYYHLVLDRFPQVDHVKCLLQLYLVSSNTMYGIVDEAAAWTDLEAYLDLRTREDMHYTALRGEKAHQYFRVSMMCAIACATRARYQPTCTGESMAYYSDALTCLEDVTSEVSAASLQALMLLVVFCLFFPGKGDIWKLLDYACRLSVELGYHTEQAADQETDMQRRLRRSTFWGLYAIERIVGQLFGRGSDLPEPIITTEYPNAVTVTSPLDHDQASFQPISIAHHYRLVYLRSEIYKELYLPGTQPKFDNKWYTERHATLQAWRNDLPTLDDLTGVSTITCDVGYHSTICFLFQPLILEAISQTCKDATNTPKTFASIPQDNYWSACELIRTYAKVMRAPESSALGTYPITFMSAHYMYLAGLTVLAHCLIALDGRVGTWKSLDEANMITSPSCEAVIEEGNIDFTDLYEVSGTCLILLTWCAERWSGMVGMLDIYKSLSDKLIPAMIRRGLV</sequence>
<evidence type="ECO:0000313" key="2">
    <source>
        <dbReference type="Proteomes" id="UP001320706"/>
    </source>
</evidence>
<dbReference type="Proteomes" id="UP001320706">
    <property type="component" value="Unassembled WGS sequence"/>
</dbReference>
<organism evidence="1 2">
    <name type="scientific">Zalaria obscura</name>
    <dbReference type="NCBI Taxonomy" id="2024903"/>
    <lineage>
        <taxon>Eukaryota</taxon>
        <taxon>Fungi</taxon>
        <taxon>Dikarya</taxon>
        <taxon>Ascomycota</taxon>
        <taxon>Pezizomycotina</taxon>
        <taxon>Dothideomycetes</taxon>
        <taxon>Dothideomycetidae</taxon>
        <taxon>Dothideales</taxon>
        <taxon>Zalariaceae</taxon>
        <taxon>Zalaria</taxon>
    </lineage>
</organism>
<reference evidence="1" key="1">
    <citation type="submission" date="2024-02" db="EMBL/GenBank/DDBJ databases">
        <title>Metagenome Assembled Genome of Zalaria obscura JY119.</title>
        <authorList>
            <person name="Vighnesh L."/>
            <person name="Jagadeeshwari U."/>
            <person name="Venkata Ramana C."/>
            <person name="Sasikala C."/>
        </authorList>
    </citation>
    <scope>NUCLEOTIDE SEQUENCE</scope>
    <source>
        <strain evidence="1">JY119</strain>
    </source>
</reference>
<proteinExistence type="predicted"/>
<comment type="caution">
    <text evidence="1">The sequence shown here is derived from an EMBL/GenBank/DDBJ whole genome shotgun (WGS) entry which is preliminary data.</text>
</comment>